<feature type="domain" description="Polypeptide-transport-associated ShlB-type" evidence="6">
    <location>
        <begin position="85"/>
        <end position="144"/>
    </location>
</feature>
<organism evidence="7 8">
    <name type="scientific">Pseudaquabacterium pictum</name>
    <dbReference type="NCBI Taxonomy" id="2315236"/>
    <lineage>
        <taxon>Bacteria</taxon>
        <taxon>Pseudomonadati</taxon>
        <taxon>Pseudomonadota</taxon>
        <taxon>Betaproteobacteria</taxon>
        <taxon>Burkholderiales</taxon>
        <taxon>Sphaerotilaceae</taxon>
        <taxon>Pseudaquabacterium</taxon>
    </lineage>
</organism>
<dbReference type="InterPro" id="IPR013686">
    <property type="entry name" value="Polypept-transport_assoc_ShlB"/>
</dbReference>
<feature type="region of interest" description="Disordered" evidence="4">
    <location>
        <begin position="1"/>
        <end position="64"/>
    </location>
</feature>
<sequence>MLAGGLAAAPALAQPAAATPADQRPGGLLPNPADLAPRAPLATDARDLPARPAPPRELQKPSGDLTLDVRGFRLSPNAPPELLAAAAELLAPYTGPQRSYEDLVNATADVTRFLQRESGWYLGYAYLPEQVPEGGIVQIQLLEGRLDRIDLQWPESLPVQRRVIEGYLAQLRPGEILRVRDVERVVFLINDLRGITARFDIVAGSQPGTASLRVTGQQEDRWSGKADADVNGSRFLGTGRLGVLVAANSLAGLGDAFTASVLASTTGGLGFGLLSYALPVGSSGLKLGASLSAVRYQLDSAAFNGLDIHGDGLTLNAYALYPWVRSRNLNLFAVASVDHKRYDDSTGGIARQRQVNNLSLGLTGDLRDDWFGGAVSTFEAHVASGDVRYDGGRPDSLDDAPRFTKLSVGVNRLQNLVDGRLLLYAALRGQWAFDNLDSGEQFRVGGPDGVRAFAPGEGTGDSGMVVSAELRLLPPEDWLGRLARETVFSVFVDHGELRFRQDASAQGARFVNTARYSGAGVSVAWERPRTYTLRVSLAGRVAGEARSDKRVRNPRLYAQFTYFF</sequence>
<gene>
    <name evidence="7" type="ORF">AQPW35_25220</name>
</gene>
<dbReference type="GO" id="GO:0098046">
    <property type="term" value="C:type V protein secretion system complex"/>
    <property type="evidence" value="ECO:0007669"/>
    <property type="project" value="TreeGrafter"/>
</dbReference>
<dbReference type="Pfam" id="PF08479">
    <property type="entry name" value="POTRA_2"/>
    <property type="match status" value="1"/>
</dbReference>
<dbReference type="PANTHER" id="PTHR34597:SF1">
    <property type="entry name" value="HEME_HEMOPEXIN TRANSPORTER PROTEIN HUXB"/>
    <property type="match status" value="1"/>
</dbReference>
<dbReference type="InterPro" id="IPR051544">
    <property type="entry name" value="TPS_OM_transporter"/>
</dbReference>
<protein>
    <recommendedName>
        <fullName evidence="9">POTRA domain-containing protein</fullName>
    </recommendedName>
</protein>
<evidence type="ECO:0000256" key="2">
    <source>
        <dbReference type="ARBA" id="ARBA00022692"/>
    </source>
</evidence>
<evidence type="ECO:0000259" key="6">
    <source>
        <dbReference type="Pfam" id="PF08479"/>
    </source>
</evidence>
<evidence type="ECO:0000256" key="1">
    <source>
        <dbReference type="ARBA" id="ARBA00022452"/>
    </source>
</evidence>
<keyword evidence="8" id="KW-1185">Reference proteome</keyword>
<evidence type="ECO:0008006" key="9">
    <source>
        <dbReference type="Google" id="ProtNLM"/>
    </source>
</evidence>
<dbReference type="Gene3D" id="2.40.160.50">
    <property type="entry name" value="membrane protein fhac: a member of the omp85/tpsb transporter family"/>
    <property type="match status" value="1"/>
</dbReference>
<keyword evidence="3" id="KW-0998">Cell outer membrane</keyword>
<dbReference type="EMBL" id="BJCL01000005">
    <property type="protein sequence ID" value="GCL63441.1"/>
    <property type="molecule type" value="Genomic_DNA"/>
</dbReference>
<feature type="domain" description="Haemolysin activator HlyB C-terminal" evidence="5">
    <location>
        <begin position="208"/>
        <end position="505"/>
    </location>
</feature>
<evidence type="ECO:0000256" key="3">
    <source>
        <dbReference type="ARBA" id="ARBA00023237"/>
    </source>
</evidence>
<evidence type="ECO:0000313" key="8">
    <source>
        <dbReference type="Proteomes" id="UP000301751"/>
    </source>
</evidence>
<dbReference type="Pfam" id="PF03865">
    <property type="entry name" value="ShlB"/>
    <property type="match status" value="1"/>
</dbReference>
<dbReference type="InterPro" id="IPR005565">
    <property type="entry name" value="Hemolysn_activator_HlyB_C"/>
</dbReference>
<accession>A0A480APT1</accession>
<keyword evidence="1" id="KW-1134">Transmembrane beta strand</keyword>
<evidence type="ECO:0000259" key="5">
    <source>
        <dbReference type="Pfam" id="PF03865"/>
    </source>
</evidence>
<dbReference type="GO" id="GO:0046819">
    <property type="term" value="P:protein secretion by the type V secretion system"/>
    <property type="evidence" value="ECO:0007669"/>
    <property type="project" value="TreeGrafter"/>
</dbReference>
<dbReference type="GO" id="GO:0008320">
    <property type="term" value="F:protein transmembrane transporter activity"/>
    <property type="evidence" value="ECO:0007669"/>
    <property type="project" value="TreeGrafter"/>
</dbReference>
<evidence type="ECO:0000256" key="4">
    <source>
        <dbReference type="SAM" id="MobiDB-lite"/>
    </source>
</evidence>
<dbReference type="AlphaFoldDB" id="A0A480APT1"/>
<dbReference type="PANTHER" id="PTHR34597">
    <property type="entry name" value="SLR1661 PROTEIN"/>
    <property type="match status" value="1"/>
</dbReference>
<reference evidence="8" key="1">
    <citation type="submission" date="2019-03" db="EMBL/GenBank/DDBJ databases">
        <title>Aquabacterium pictum sp.nov., the first bacteriochlorophyll a-containing freshwater bacterium in the genus Aquabacterium of the class Betaproteobacteria.</title>
        <authorList>
            <person name="Hirose S."/>
            <person name="Tank M."/>
            <person name="Hara E."/>
            <person name="Tamaki H."/>
            <person name="Takaichi S."/>
            <person name="Haruta S."/>
            <person name="Hanada S."/>
        </authorList>
    </citation>
    <scope>NUCLEOTIDE SEQUENCE [LARGE SCALE GENOMIC DNA]</scope>
    <source>
        <strain evidence="8">W35</strain>
    </source>
</reference>
<proteinExistence type="predicted"/>
<keyword evidence="1" id="KW-0472">Membrane</keyword>
<name>A0A480APT1_9BURK</name>
<evidence type="ECO:0000313" key="7">
    <source>
        <dbReference type="EMBL" id="GCL63441.1"/>
    </source>
</evidence>
<dbReference type="Proteomes" id="UP000301751">
    <property type="component" value="Unassembled WGS sequence"/>
</dbReference>
<feature type="compositionally biased region" description="Low complexity" evidence="4">
    <location>
        <begin position="1"/>
        <end position="21"/>
    </location>
</feature>
<dbReference type="Gene3D" id="3.10.20.310">
    <property type="entry name" value="membrane protein fhac"/>
    <property type="match status" value="1"/>
</dbReference>
<keyword evidence="2" id="KW-0812">Transmembrane</keyword>
<comment type="caution">
    <text evidence="7">The sequence shown here is derived from an EMBL/GenBank/DDBJ whole genome shotgun (WGS) entry which is preliminary data.</text>
</comment>